<protein>
    <recommendedName>
        <fullName evidence="10">G-protein coupled receptors family 1 profile domain-containing protein</fullName>
    </recommendedName>
</protein>
<keyword evidence="3 9" id="KW-1133">Transmembrane helix</keyword>
<dbReference type="GO" id="GO:0016020">
    <property type="term" value="C:membrane"/>
    <property type="evidence" value="ECO:0007669"/>
    <property type="project" value="UniProtKB-SubCell"/>
</dbReference>
<feature type="region of interest" description="Disordered" evidence="8">
    <location>
        <begin position="1"/>
        <end position="21"/>
    </location>
</feature>
<evidence type="ECO:0000313" key="12">
    <source>
        <dbReference type="Proteomes" id="UP000186922"/>
    </source>
</evidence>
<evidence type="ECO:0000313" key="11">
    <source>
        <dbReference type="EMBL" id="GAV01264.1"/>
    </source>
</evidence>
<proteinExistence type="predicted"/>
<feature type="transmembrane region" description="Helical" evidence="9">
    <location>
        <begin position="62"/>
        <end position="81"/>
    </location>
</feature>
<evidence type="ECO:0000256" key="5">
    <source>
        <dbReference type="ARBA" id="ARBA00023136"/>
    </source>
</evidence>
<dbReference type="AlphaFoldDB" id="A0A1D1VQP4"/>
<dbReference type="PANTHER" id="PTHR24243">
    <property type="entry name" value="G-PROTEIN COUPLED RECEPTOR"/>
    <property type="match status" value="1"/>
</dbReference>
<dbReference type="PRINTS" id="PR00237">
    <property type="entry name" value="GPCRRHODOPSN"/>
</dbReference>
<comment type="subcellular location">
    <subcellularLocation>
        <location evidence="1">Membrane</location>
        <topology evidence="1">Multi-pass membrane protein</topology>
    </subcellularLocation>
</comment>
<evidence type="ECO:0000256" key="8">
    <source>
        <dbReference type="SAM" id="MobiDB-lite"/>
    </source>
</evidence>
<evidence type="ECO:0000256" key="9">
    <source>
        <dbReference type="SAM" id="Phobius"/>
    </source>
</evidence>
<accession>A0A1D1VQP4</accession>
<feature type="transmembrane region" description="Helical" evidence="9">
    <location>
        <begin position="143"/>
        <end position="167"/>
    </location>
</feature>
<dbReference type="CDD" id="cd00637">
    <property type="entry name" value="7tm_classA_rhodopsin-like"/>
    <property type="match status" value="1"/>
</dbReference>
<dbReference type="Gene3D" id="1.20.1070.10">
    <property type="entry name" value="Rhodopsin 7-helix transmembrane proteins"/>
    <property type="match status" value="1"/>
</dbReference>
<dbReference type="PANTHER" id="PTHR24243:SF208">
    <property type="entry name" value="PYROKININ-1 RECEPTOR"/>
    <property type="match status" value="1"/>
</dbReference>
<dbReference type="STRING" id="947166.A0A1D1VQP4"/>
<comment type="caution">
    <text evidence="11">The sequence shown here is derived from an EMBL/GenBank/DDBJ whole genome shotgun (WGS) entry which is preliminary data.</text>
</comment>
<feature type="domain" description="G-protein coupled receptors family 1 profile" evidence="10">
    <location>
        <begin position="44"/>
        <end position="334"/>
    </location>
</feature>
<dbReference type="OrthoDB" id="6086428at2759"/>
<dbReference type="Pfam" id="PF00001">
    <property type="entry name" value="7tm_1"/>
    <property type="match status" value="1"/>
</dbReference>
<keyword evidence="12" id="KW-1185">Reference proteome</keyword>
<evidence type="ECO:0000259" key="10">
    <source>
        <dbReference type="PROSITE" id="PS50262"/>
    </source>
</evidence>
<keyword evidence="2 9" id="KW-0812">Transmembrane</keyword>
<keyword evidence="5 9" id="KW-0472">Membrane</keyword>
<keyword evidence="6" id="KW-0675">Receptor</keyword>
<dbReference type="EMBL" id="BDGG01000007">
    <property type="protein sequence ID" value="GAV01264.1"/>
    <property type="molecule type" value="Genomic_DNA"/>
</dbReference>
<dbReference type="PROSITE" id="PS50262">
    <property type="entry name" value="G_PROTEIN_RECEP_F1_2"/>
    <property type="match status" value="1"/>
</dbReference>
<feature type="transmembrane region" description="Helical" evidence="9">
    <location>
        <begin position="187"/>
        <end position="213"/>
    </location>
</feature>
<evidence type="ECO:0000256" key="1">
    <source>
        <dbReference type="ARBA" id="ARBA00004141"/>
    </source>
</evidence>
<evidence type="ECO:0000256" key="2">
    <source>
        <dbReference type="ARBA" id="ARBA00022692"/>
    </source>
</evidence>
<evidence type="ECO:0000256" key="3">
    <source>
        <dbReference type="ARBA" id="ARBA00022989"/>
    </source>
</evidence>
<dbReference type="InterPro" id="IPR017452">
    <property type="entry name" value="GPCR_Rhodpsn_7TM"/>
</dbReference>
<feature type="transmembrane region" description="Helical" evidence="9">
    <location>
        <begin position="33"/>
        <end position="53"/>
    </location>
</feature>
<feature type="transmembrane region" description="Helical" evidence="9">
    <location>
        <begin position="101"/>
        <end position="123"/>
    </location>
</feature>
<dbReference type="InterPro" id="IPR000276">
    <property type="entry name" value="GPCR_Rhodpsn"/>
</dbReference>
<dbReference type="Proteomes" id="UP000186922">
    <property type="component" value="Unassembled WGS sequence"/>
</dbReference>
<sequence>MSSKHVSWTINGTNSTNTTDTAPDAGWNPLNTFGLFGVVAGIICNVSVLAIFLSRRSLRNSFGVYVVNLLINETILALVYSPLTMPDAYYHVWVLGYDVCMFVNFVGYTYETLIIWAHFLIAVNRIWALSFPFSYRTDHSTKVAVLLCGSLWLAMNVVYIPVTLLTASLNPGSFPNTWSCDIDTTGILFVFTEIGLFVTPMVLVIVSYPYVCYKSFFSKRKQRIFPQSLAVASYAHGQQDFQPSRISGGTVATITNPGAGAKKVKRHRICGRELNGSLTGFVTLTLMTLSVAICLLPKEAFFTYLIWAESEPPGVLDVADILQRLTTLFDPILIVLANTEIRKMLYRQCRRTLQ</sequence>
<organism evidence="11 12">
    <name type="scientific">Ramazzottius varieornatus</name>
    <name type="common">Water bear</name>
    <name type="synonym">Tardigrade</name>
    <dbReference type="NCBI Taxonomy" id="947166"/>
    <lineage>
        <taxon>Eukaryota</taxon>
        <taxon>Metazoa</taxon>
        <taxon>Ecdysozoa</taxon>
        <taxon>Tardigrada</taxon>
        <taxon>Eutardigrada</taxon>
        <taxon>Parachela</taxon>
        <taxon>Hypsibioidea</taxon>
        <taxon>Ramazzottiidae</taxon>
        <taxon>Ramazzottius</taxon>
    </lineage>
</organism>
<feature type="transmembrane region" description="Helical" evidence="9">
    <location>
        <begin position="278"/>
        <end position="301"/>
    </location>
</feature>
<evidence type="ECO:0000256" key="4">
    <source>
        <dbReference type="ARBA" id="ARBA00023040"/>
    </source>
</evidence>
<dbReference type="GO" id="GO:0004930">
    <property type="term" value="F:G protein-coupled receptor activity"/>
    <property type="evidence" value="ECO:0007669"/>
    <property type="project" value="UniProtKB-KW"/>
</dbReference>
<reference evidence="11 12" key="1">
    <citation type="journal article" date="2016" name="Nat. Commun.">
        <title>Extremotolerant tardigrade genome and improved radiotolerance of human cultured cells by tardigrade-unique protein.</title>
        <authorList>
            <person name="Hashimoto T."/>
            <person name="Horikawa D.D."/>
            <person name="Saito Y."/>
            <person name="Kuwahara H."/>
            <person name="Kozuka-Hata H."/>
            <person name="Shin-I T."/>
            <person name="Minakuchi Y."/>
            <person name="Ohishi K."/>
            <person name="Motoyama A."/>
            <person name="Aizu T."/>
            <person name="Enomoto A."/>
            <person name="Kondo K."/>
            <person name="Tanaka S."/>
            <person name="Hara Y."/>
            <person name="Koshikawa S."/>
            <person name="Sagara H."/>
            <person name="Miura T."/>
            <person name="Yokobori S."/>
            <person name="Miyagawa K."/>
            <person name="Suzuki Y."/>
            <person name="Kubo T."/>
            <person name="Oyama M."/>
            <person name="Kohara Y."/>
            <person name="Fujiyama A."/>
            <person name="Arakawa K."/>
            <person name="Katayama T."/>
            <person name="Toyoda A."/>
            <person name="Kunieda T."/>
        </authorList>
    </citation>
    <scope>NUCLEOTIDE SEQUENCE [LARGE SCALE GENOMIC DNA]</scope>
    <source>
        <strain evidence="11 12">YOKOZUNA-1</strain>
    </source>
</reference>
<name>A0A1D1VQP4_RAMVA</name>
<keyword evidence="4" id="KW-0297">G-protein coupled receptor</keyword>
<evidence type="ECO:0000256" key="6">
    <source>
        <dbReference type="ARBA" id="ARBA00023170"/>
    </source>
</evidence>
<gene>
    <name evidence="11" type="primary">RvY_12003-1</name>
    <name evidence="11" type="synonym">RvY_12003.1</name>
    <name evidence="11" type="ORF">RvY_12003</name>
</gene>
<dbReference type="SUPFAM" id="SSF81321">
    <property type="entry name" value="Family A G protein-coupled receptor-like"/>
    <property type="match status" value="1"/>
</dbReference>
<evidence type="ECO:0000256" key="7">
    <source>
        <dbReference type="ARBA" id="ARBA00023224"/>
    </source>
</evidence>
<keyword evidence="7" id="KW-0807">Transducer</keyword>